<sequence length="1015" mass="112174">MKERFNLSLWAINHKEFVWYLMGMLIIVGSLSYTRLGRNEDPVFSIKTMLIQTKWPGATIEETMNQVTERIEKKLQETPHIGYVRSFTTPGSSTIFVNLHGTTPASEVQNSWYQVRKKIGDIVSTLPQGTIGPFFNDEFGDTYGIIYAFTADGFSGRELTDYIEDTRSKLLQIPDVSKIEILGSQDEKIYIEFSIRRLAGLGIKPSEFIKMLQTTNSVRPAGMVQTENETILLRVSGGFQSEEDLRNINMNINGKLFPLGDIVTVKRDYIDPPQSLFKFNGKPAIGLAVSMTTGGDILALGKNVKEAMQKIGADLPIGIDYQLVANQPTVVEENIAEFTKSLEEAFAIVLFVSFLSLGLRAGAVVAFSIPLVLTIVFLAMEFFHIDLQRISLGALIIALGLLVDDAMITVEMMITKLEEGWDKVRAATFAYTSTAFPMLTGTLVTVVAFIPVGFARSSAGEYVFSLFAVIAIALIASWFVAVIFTPILGLALLPDKLERHQNHETKLSQMFRTILLGSMRSPKTTICITIALFMLSIVGMKFVPQQFFPSSDRPELLVNMQLPQNSSIFATSNEVTKLERLLDKNPDIVHWSSYIGRGAIRFYLPLEGAQANPSFAQTVVVTKDIEARERVKSYLQKEFKENFSTINSRVMPLEMGPPVGWPLQYRVSGHDLEQVRDIAYKVAQILGSESHVQDINFDWIEPSRVLRIKVNQNEAKLLGLSSEDLANALNAVVSGMKITQVRDNTYLIDVVIRAEAEQRVSLDSLSTLQISTPSGKKVPLLQIATIEYEQEYPLIWRRDRMPTITVQADTSATVLPATIVKKLSSKILELNAQLPAGYQINTGGSIEESAKSQASVAAVVPLMLTIMITILMVQLQSIQRVILVLSVVPLGLIGIVAILLVANKPLGFVAILGIIALIGMIVRNSVIIIDQIETEIAHGLSRWDAVVTATTHRFRPVILTAAAAILGMIPIAPTVFWGPMAYAIMGGLAVATILTLVFLPALYCTWFKITERPSA</sequence>
<dbReference type="InterPro" id="IPR001036">
    <property type="entry name" value="Acrflvin-R"/>
</dbReference>
<evidence type="ECO:0000256" key="1">
    <source>
        <dbReference type="SAM" id="Phobius"/>
    </source>
</evidence>
<proteinExistence type="predicted"/>
<evidence type="ECO:0000313" key="2">
    <source>
        <dbReference type="EMBL" id="MEA0970784.1"/>
    </source>
</evidence>
<organism evidence="2 3">
    <name type="scientific">Candidatus Megaera venefica</name>
    <dbReference type="NCBI Taxonomy" id="2055910"/>
    <lineage>
        <taxon>Bacteria</taxon>
        <taxon>Pseudomonadati</taxon>
        <taxon>Pseudomonadota</taxon>
        <taxon>Alphaproteobacteria</taxon>
        <taxon>Rickettsiales</taxon>
        <taxon>Rickettsiaceae</taxon>
        <taxon>Candidatus Megaera</taxon>
    </lineage>
</organism>
<dbReference type="Gene3D" id="3.30.70.1440">
    <property type="entry name" value="Multidrug efflux transporter AcrB pore domain"/>
    <property type="match status" value="1"/>
</dbReference>
<accession>A0ABU5NC79</accession>
<dbReference type="InterPro" id="IPR027463">
    <property type="entry name" value="AcrB_DN_DC_subdom"/>
</dbReference>
<feature type="transmembrane region" description="Helical" evidence="1">
    <location>
        <begin position="982"/>
        <end position="1006"/>
    </location>
</feature>
<feature type="transmembrane region" description="Helical" evidence="1">
    <location>
        <begin position="957"/>
        <end position="976"/>
    </location>
</feature>
<keyword evidence="1" id="KW-0812">Transmembrane</keyword>
<protein>
    <submittedName>
        <fullName evidence="2">Efflux RND transporter permease subunit</fullName>
    </submittedName>
</protein>
<evidence type="ECO:0000313" key="3">
    <source>
        <dbReference type="Proteomes" id="UP001291687"/>
    </source>
</evidence>
<keyword evidence="3" id="KW-1185">Reference proteome</keyword>
<gene>
    <name evidence="2" type="ORF">Megvenef_00753</name>
</gene>
<name>A0ABU5NC79_9RICK</name>
<dbReference type="SUPFAM" id="SSF82866">
    <property type="entry name" value="Multidrug efflux transporter AcrB transmembrane domain"/>
    <property type="match status" value="2"/>
</dbReference>
<dbReference type="Gene3D" id="1.20.1640.10">
    <property type="entry name" value="Multidrug efflux transporter AcrB transmembrane domain"/>
    <property type="match status" value="2"/>
</dbReference>
<dbReference type="RefSeq" id="WP_322776685.1">
    <property type="nucleotide sequence ID" value="NZ_JARJFB010000046.1"/>
</dbReference>
<feature type="transmembrane region" description="Helical" evidence="1">
    <location>
        <begin position="390"/>
        <end position="408"/>
    </location>
</feature>
<dbReference type="PANTHER" id="PTHR32063:SF64">
    <property type="entry name" value="ACRB_ACRD_ACRF FAMILY PROTEIN"/>
    <property type="match status" value="1"/>
</dbReference>
<dbReference type="SUPFAM" id="SSF82693">
    <property type="entry name" value="Multidrug efflux transporter AcrB pore domain, PN1, PN2, PC1 and PC2 subdomains"/>
    <property type="match status" value="3"/>
</dbReference>
<dbReference type="Gene3D" id="3.30.70.1430">
    <property type="entry name" value="Multidrug efflux transporter AcrB pore domain"/>
    <property type="match status" value="2"/>
</dbReference>
<dbReference type="Proteomes" id="UP001291687">
    <property type="component" value="Unassembled WGS sequence"/>
</dbReference>
<feature type="transmembrane region" description="Helical" evidence="1">
    <location>
        <begin position="882"/>
        <end position="902"/>
    </location>
</feature>
<feature type="transmembrane region" description="Helical" evidence="1">
    <location>
        <begin position="462"/>
        <end position="493"/>
    </location>
</feature>
<feature type="transmembrane region" description="Helical" evidence="1">
    <location>
        <begin position="345"/>
        <end position="378"/>
    </location>
</feature>
<dbReference type="Pfam" id="PF00873">
    <property type="entry name" value="ACR_tran"/>
    <property type="match status" value="1"/>
</dbReference>
<dbReference type="PRINTS" id="PR00702">
    <property type="entry name" value="ACRIFLAVINRP"/>
</dbReference>
<reference evidence="2 3" key="1">
    <citation type="submission" date="2023-03" db="EMBL/GenBank/DDBJ databases">
        <title>Host association and intracellularity evolved multiple times independently in the Rickettsiales.</title>
        <authorList>
            <person name="Castelli M."/>
            <person name="Nardi T."/>
            <person name="Gammuto L."/>
            <person name="Bellinzona G."/>
            <person name="Sabaneyeva E."/>
            <person name="Potekhin A."/>
            <person name="Serra V."/>
            <person name="Petroni G."/>
            <person name="Sassera D."/>
        </authorList>
    </citation>
    <scope>NUCLEOTIDE SEQUENCE [LARGE SCALE GENOMIC DNA]</scope>
    <source>
        <strain evidence="2 3">Sr 2-6</strain>
    </source>
</reference>
<feature type="transmembrane region" description="Helical" evidence="1">
    <location>
        <begin position="908"/>
        <end position="929"/>
    </location>
</feature>
<dbReference type="Gene3D" id="3.30.2090.10">
    <property type="entry name" value="Multidrug efflux transporter AcrB TolC docking domain, DN and DC subdomains"/>
    <property type="match status" value="2"/>
</dbReference>
<feature type="transmembrane region" description="Helical" evidence="1">
    <location>
        <begin position="17"/>
        <end position="36"/>
    </location>
</feature>
<dbReference type="Gene3D" id="3.30.70.1320">
    <property type="entry name" value="Multidrug efflux transporter AcrB pore domain like"/>
    <property type="match status" value="1"/>
</dbReference>
<dbReference type="SUPFAM" id="SSF82714">
    <property type="entry name" value="Multidrug efflux transporter AcrB TolC docking domain, DN and DC subdomains"/>
    <property type="match status" value="2"/>
</dbReference>
<comment type="caution">
    <text evidence="2">The sequence shown here is derived from an EMBL/GenBank/DDBJ whole genome shotgun (WGS) entry which is preliminary data.</text>
</comment>
<keyword evidence="1" id="KW-0472">Membrane</keyword>
<feature type="transmembrane region" description="Helical" evidence="1">
    <location>
        <begin position="429"/>
        <end position="450"/>
    </location>
</feature>
<dbReference type="EMBL" id="JARJFB010000046">
    <property type="protein sequence ID" value="MEA0970784.1"/>
    <property type="molecule type" value="Genomic_DNA"/>
</dbReference>
<dbReference type="PANTHER" id="PTHR32063">
    <property type="match status" value="1"/>
</dbReference>
<keyword evidence="1" id="KW-1133">Transmembrane helix</keyword>
<feature type="transmembrane region" description="Helical" evidence="1">
    <location>
        <begin position="854"/>
        <end position="875"/>
    </location>
</feature>